<dbReference type="CDD" id="cd03768">
    <property type="entry name" value="SR_ResInv"/>
    <property type="match status" value="1"/>
</dbReference>
<comment type="similarity">
    <text evidence="1">Belongs to the site-specific recombinase resolvase family.</text>
</comment>
<feature type="domain" description="Resolvase/invertase-type recombinase catalytic" evidence="7">
    <location>
        <begin position="2"/>
        <end position="134"/>
    </location>
</feature>
<dbReference type="InterPro" id="IPR006118">
    <property type="entry name" value="Recombinase_CS"/>
</dbReference>
<evidence type="ECO:0000256" key="3">
    <source>
        <dbReference type="ARBA" id="ARBA00023125"/>
    </source>
</evidence>
<dbReference type="EMBL" id="JMTB01000105">
    <property type="protein sequence ID" value="KFC01058.1"/>
    <property type="molecule type" value="Genomic_DNA"/>
</dbReference>
<evidence type="ECO:0000256" key="4">
    <source>
        <dbReference type="ARBA" id="ARBA00023172"/>
    </source>
</evidence>
<keyword evidence="9" id="KW-1185">Reference proteome</keyword>
<dbReference type="GO" id="GO:0000150">
    <property type="term" value="F:DNA strand exchange activity"/>
    <property type="evidence" value="ECO:0007669"/>
    <property type="project" value="InterPro"/>
</dbReference>
<proteinExistence type="inferred from homology"/>
<sequence>MAIVGYVRVSTQEQNIERQLVALEGCERVYTDRLSGKDTERPALRQMMDDVQAGDIVRIKSVDRLARNTKDLLTLLDSLLEKDVSVFFIDTNMTFSNNPVSKFMITMLGAVGELERGFINQRQAEGIALAKDRGVYKGRPGDGSTTRDVQRCKANRMTQQAVSEELGLGIATVKRHWNKSIML</sequence>
<dbReference type="InterPro" id="IPR036162">
    <property type="entry name" value="Resolvase-like_N_sf"/>
</dbReference>
<organism evidence="8 9">
    <name type="scientific">Trabulsiella guamensis ATCC 49490</name>
    <dbReference type="NCBI Taxonomy" id="1005994"/>
    <lineage>
        <taxon>Bacteria</taxon>
        <taxon>Pseudomonadati</taxon>
        <taxon>Pseudomonadota</taxon>
        <taxon>Gammaproteobacteria</taxon>
        <taxon>Enterobacterales</taxon>
        <taxon>Enterobacteriaceae</taxon>
        <taxon>Trabulsiella</taxon>
    </lineage>
</organism>
<dbReference type="OrthoDB" id="9797501at2"/>
<keyword evidence="4" id="KW-0233">DNA recombination</keyword>
<keyword evidence="3" id="KW-0238">DNA-binding</keyword>
<feature type="active site" description="O-(5'-phospho-DNA)-serine intermediate" evidence="5 6">
    <location>
        <position position="10"/>
    </location>
</feature>
<dbReference type="GO" id="GO:0015074">
    <property type="term" value="P:DNA integration"/>
    <property type="evidence" value="ECO:0007669"/>
    <property type="project" value="UniProtKB-KW"/>
</dbReference>
<evidence type="ECO:0000256" key="5">
    <source>
        <dbReference type="PIRSR" id="PIRSR606118-50"/>
    </source>
</evidence>
<protein>
    <submittedName>
        <fullName evidence="8">Resolvase</fullName>
    </submittedName>
</protein>
<keyword evidence="2" id="KW-0229">DNA integration</keyword>
<dbReference type="Gene3D" id="3.40.50.1390">
    <property type="entry name" value="Resolvase, N-terminal catalytic domain"/>
    <property type="match status" value="1"/>
</dbReference>
<dbReference type="SMART" id="SM00857">
    <property type="entry name" value="Resolvase"/>
    <property type="match status" value="1"/>
</dbReference>
<evidence type="ECO:0000313" key="9">
    <source>
        <dbReference type="Proteomes" id="UP000028630"/>
    </source>
</evidence>
<comment type="caution">
    <text evidence="8">The sequence shown here is derived from an EMBL/GenBank/DDBJ whole genome shotgun (WGS) entry which is preliminary data.</text>
</comment>
<dbReference type="GO" id="GO:0003677">
    <property type="term" value="F:DNA binding"/>
    <property type="evidence" value="ECO:0007669"/>
    <property type="project" value="UniProtKB-KW"/>
</dbReference>
<dbReference type="SUPFAM" id="SSF53041">
    <property type="entry name" value="Resolvase-like"/>
    <property type="match status" value="1"/>
</dbReference>
<dbReference type="Proteomes" id="UP000028630">
    <property type="component" value="Unassembled WGS sequence"/>
</dbReference>
<dbReference type="RefSeq" id="WP_038160051.1">
    <property type="nucleotide sequence ID" value="NZ_JMTB01000105.1"/>
</dbReference>
<name>A0A084ZUB3_9ENTR</name>
<dbReference type="PANTHER" id="PTHR30461">
    <property type="entry name" value="DNA-INVERTASE FROM LAMBDOID PROPHAGE"/>
    <property type="match status" value="1"/>
</dbReference>
<dbReference type="eggNOG" id="COG1961">
    <property type="taxonomic scope" value="Bacteria"/>
</dbReference>
<reference evidence="9" key="1">
    <citation type="submission" date="2014-05" db="EMBL/GenBank/DDBJ databases">
        <title>ATOL: Assembling a taxonomically balanced genome-scale reconstruction of the evolutionary history of the Enterobacteriaceae.</title>
        <authorList>
            <person name="Plunkett G. III"/>
            <person name="Neeno-Eckwall E.C."/>
            <person name="Glasner J.D."/>
            <person name="Perna N.T."/>
        </authorList>
    </citation>
    <scope>NUCLEOTIDE SEQUENCE [LARGE SCALE GENOMIC DNA]</scope>
    <source>
        <strain evidence="9">ATCC 49490</strain>
    </source>
</reference>
<dbReference type="Pfam" id="PF00239">
    <property type="entry name" value="Resolvase"/>
    <property type="match status" value="1"/>
</dbReference>
<evidence type="ECO:0000313" key="8">
    <source>
        <dbReference type="EMBL" id="KFC01058.1"/>
    </source>
</evidence>
<dbReference type="PROSITE" id="PS51736">
    <property type="entry name" value="RECOMBINASES_3"/>
    <property type="match status" value="1"/>
</dbReference>
<evidence type="ECO:0000256" key="1">
    <source>
        <dbReference type="ARBA" id="ARBA00009913"/>
    </source>
</evidence>
<evidence type="ECO:0000259" key="7">
    <source>
        <dbReference type="PROSITE" id="PS51736"/>
    </source>
</evidence>
<dbReference type="InterPro" id="IPR006119">
    <property type="entry name" value="Resolv_N"/>
</dbReference>
<evidence type="ECO:0000256" key="6">
    <source>
        <dbReference type="PROSITE-ProRule" id="PRU10137"/>
    </source>
</evidence>
<gene>
    <name evidence="8" type="ORF">GTGU_03575</name>
</gene>
<dbReference type="PANTHER" id="PTHR30461:SF26">
    <property type="entry name" value="RESOLVASE HOMOLOG YNEB"/>
    <property type="match status" value="1"/>
</dbReference>
<evidence type="ECO:0000256" key="2">
    <source>
        <dbReference type="ARBA" id="ARBA00022908"/>
    </source>
</evidence>
<accession>A0A084ZUB3</accession>
<dbReference type="InterPro" id="IPR050639">
    <property type="entry name" value="SSR_resolvase"/>
</dbReference>
<dbReference type="PROSITE" id="PS00397">
    <property type="entry name" value="RECOMBINASES_1"/>
    <property type="match status" value="1"/>
</dbReference>
<dbReference type="AlphaFoldDB" id="A0A084ZUB3"/>